<proteinExistence type="inferred from homology"/>
<dbReference type="PANTHER" id="PTHR43362">
    <property type="entry name" value="MANNITOL DEHYDROGENASE DSF1-RELATED"/>
    <property type="match status" value="1"/>
</dbReference>
<evidence type="ECO:0000259" key="5">
    <source>
        <dbReference type="Pfam" id="PF08125"/>
    </source>
</evidence>
<dbReference type="InterPro" id="IPR013131">
    <property type="entry name" value="Mannitol_DH_N"/>
</dbReference>
<dbReference type="SUPFAM" id="SSF51735">
    <property type="entry name" value="NAD(P)-binding Rossmann-fold domains"/>
    <property type="match status" value="1"/>
</dbReference>
<dbReference type="Gene3D" id="3.40.50.720">
    <property type="entry name" value="NAD(P)-binding Rossmann-like Domain"/>
    <property type="match status" value="1"/>
</dbReference>
<dbReference type="InterPro" id="IPR013118">
    <property type="entry name" value="Mannitol_DH_C"/>
</dbReference>
<evidence type="ECO:0000256" key="2">
    <source>
        <dbReference type="ARBA" id="ARBA00023027"/>
    </source>
</evidence>
<keyword evidence="1" id="KW-0560">Oxidoreductase</keyword>
<dbReference type="InterPro" id="IPR000669">
    <property type="entry name" value="Mannitol_DH"/>
</dbReference>
<dbReference type="Proteomes" id="UP000662821">
    <property type="component" value="Chromosome"/>
</dbReference>
<evidence type="ECO:0000259" key="4">
    <source>
        <dbReference type="Pfam" id="PF01232"/>
    </source>
</evidence>
<name>A0AAJ4MWB9_9BURK</name>
<dbReference type="FunFam" id="3.40.50.720:FF:000129">
    <property type="entry name" value="D-mannonate oxidoreductase"/>
    <property type="match status" value="1"/>
</dbReference>
<gene>
    <name evidence="6" type="ORF">J3P46_10555</name>
</gene>
<protein>
    <submittedName>
        <fullName evidence="6">Mannitol dehydrogenase family protein</fullName>
    </submittedName>
</protein>
<dbReference type="PANTHER" id="PTHR43362:SF1">
    <property type="entry name" value="MANNITOL DEHYDROGENASE 2-RELATED"/>
    <property type="match status" value="1"/>
</dbReference>
<dbReference type="RefSeq" id="WP_151093795.1">
    <property type="nucleotide sequence ID" value="NZ_CP071520.1"/>
</dbReference>
<comment type="similarity">
    <text evidence="3">Belongs to the mannitol dehydrogenase family. UxuB subfamily.</text>
</comment>
<evidence type="ECO:0000313" key="7">
    <source>
        <dbReference type="Proteomes" id="UP000662821"/>
    </source>
</evidence>
<feature type="domain" description="Mannitol dehydrogenase C-terminal" evidence="5">
    <location>
        <begin position="293"/>
        <end position="481"/>
    </location>
</feature>
<dbReference type="PRINTS" id="PR00084">
    <property type="entry name" value="MTLDHDRGNASE"/>
</dbReference>
<dbReference type="InterPro" id="IPR050988">
    <property type="entry name" value="Mannitol_DH/Oxidoreductase"/>
</dbReference>
<dbReference type="InterPro" id="IPR036291">
    <property type="entry name" value="NAD(P)-bd_dom_sf"/>
</dbReference>
<dbReference type="Pfam" id="PF01232">
    <property type="entry name" value="Mannitol_dh"/>
    <property type="match status" value="1"/>
</dbReference>
<dbReference type="AlphaFoldDB" id="A0AAJ4MWB9"/>
<dbReference type="Gene3D" id="1.10.1040.10">
    <property type="entry name" value="N-(1-d-carboxylethyl)-l-norvaline Dehydrogenase, domain 2"/>
    <property type="match status" value="1"/>
</dbReference>
<evidence type="ECO:0000256" key="1">
    <source>
        <dbReference type="ARBA" id="ARBA00023002"/>
    </source>
</evidence>
<keyword evidence="2" id="KW-0520">NAD</keyword>
<evidence type="ECO:0000313" key="6">
    <source>
        <dbReference type="EMBL" id="QSX98293.1"/>
    </source>
</evidence>
<dbReference type="SUPFAM" id="SSF48179">
    <property type="entry name" value="6-phosphogluconate dehydrogenase C-terminal domain-like"/>
    <property type="match status" value="1"/>
</dbReference>
<accession>A0AAJ4MWB9</accession>
<sequence length="495" mass="54093">MDAIALNQANLAKLPVDAAVPAYARGALVPSIVHIGVGGFFRAHQAVYLDDLLGLQGQGQQHAQWGYCGVGLLAHDAAMRDAMRAQDGLYTVVERSAAGDSARIIGCVGEYLYAPDEPQAVLEKLADPGTRIVALTITEGGYYVNQGTGEFDAGHADIVYELAHPQAPRCSFGYLAAALAVRHQRGLAPFTIMSCDNLQNNGDVTRKMLLAFVSLRDGELARWLATHGSFPNSMVDRITPATTDEHRALVRDSFGIIDAWPVVCEPFRQWVIEDDFPQGRPAWELVGAQMTHDVLPYEKMKLRLLNASHQALCYIGMQLGYTFAHEAMNDPGIRLLVRQMMDEEVTPLLDEVEGIDLERYKATLIERFSNPAVRDQLARIGTEGSARIPKFVLPSVREALARDGAIKLLTFTVACWFRYLEGHDEQGREMPLNDPYAARLRALALQGGADATALLSLRELFGELSDTPAFTQAVGQSLASLYGMGARAALEQIVA</sequence>
<dbReference type="GO" id="GO:0016616">
    <property type="term" value="F:oxidoreductase activity, acting on the CH-OH group of donors, NAD or NADP as acceptor"/>
    <property type="evidence" value="ECO:0007669"/>
    <property type="project" value="TreeGrafter"/>
</dbReference>
<reference evidence="6 7" key="1">
    <citation type="submission" date="2021-03" db="EMBL/GenBank/DDBJ databases">
        <title>Draft genome sequence of Janthinobacterium sp. strain PLB02 isolated from infected primmorphs (Lubomirskia baicalensis).</title>
        <authorList>
            <person name="Chernogor L.I."/>
            <person name="Belikov S.I."/>
            <person name="Petrushin I.S."/>
        </authorList>
    </citation>
    <scope>NUCLEOTIDE SEQUENCE [LARGE SCALE GENOMIC DNA]</scope>
    <source>
        <strain evidence="6 7">PLB02</strain>
    </source>
</reference>
<dbReference type="InterPro" id="IPR008927">
    <property type="entry name" value="6-PGluconate_DH-like_C_sf"/>
</dbReference>
<organism evidence="6 7">
    <name type="scientific">Janthinobacterium lividum</name>
    <dbReference type="NCBI Taxonomy" id="29581"/>
    <lineage>
        <taxon>Bacteria</taxon>
        <taxon>Pseudomonadati</taxon>
        <taxon>Pseudomonadota</taxon>
        <taxon>Betaproteobacteria</taxon>
        <taxon>Burkholderiales</taxon>
        <taxon>Oxalobacteraceae</taxon>
        <taxon>Janthinobacterium</taxon>
    </lineage>
</organism>
<dbReference type="Pfam" id="PF08125">
    <property type="entry name" value="Mannitol_dh_C"/>
    <property type="match status" value="1"/>
</dbReference>
<evidence type="ECO:0000256" key="3">
    <source>
        <dbReference type="ARBA" id="ARBA00061451"/>
    </source>
</evidence>
<dbReference type="EMBL" id="CP071520">
    <property type="protein sequence ID" value="QSX98293.1"/>
    <property type="molecule type" value="Genomic_DNA"/>
</dbReference>
<feature type="domain" description="Mannitol dehydrogenase N-terminal" evidence="4">
    <location>
        <begin position="31"/>
        <end position="284"/>
    </location>
</feature>
<dbReference type="InterPro" id="IPR013328">
    <property type="entry name" value="6PGD_dom2"/>
</dbReference>